<feature type="compositionally biased region" description="Basic and acidic residues" evidence="1">
    <location>
        <begin position="14"/>
        <end position="38"/>
    </location>
</feature>
<keyword evidence="3" id="KW-1185">Reference proteome</keyword>
<dbReference type="EMBL" id="UZAL01002855">
    <property type="protein sequence ID" value="VDO85010.1"/>
    <property type="molecule type" value="Genomic_DNA"/>
</dbReference>
<evidence type="ECO:0000313" key="2">
    <source>
        <dbReference type="EMBL" id="VDO85010.1"/>
    </source>
</evidence>
<dbReference type="Proteomes" id="UP000269396">
    <property type="component" value="Unassembled WGS sequence"/>
</dbReference>
<evidence type="ECO:0000256" key="1">
    <source>
        <dbReference type="SAM" id="MobiDB-lite"/>
    </source>
</evidence>
<feature type="region of interest" description="Disordered" evidence="1">
    <location>
        <begin position="1"/>
        <end position="48"/>
    </location>
</feature>
<dbReference type="InterPro" id="IPR033557">
    <property type="entry name" value="CIMAP2"/>
</dbReference>
<dbReference type="STRING" id="31246.A0A183NJA8"/>
<proteinExistence type="predicted"/>
<dbReference type="InterPro" id="IPR010736">
    <property type="entry name" value="SHIPPO-rpt"/>
</dbReference>
<sequence length="255" mass="28955">MESSRPKEKRKTKEHITPRNGNRHERNEQELDGTRKEGPGQSALGNAGQRPMLHWDFSENVFLKQRNLGPGRYNLPREIQTKGTSESIGPINTTADRFSELRGNDTPGVGTYGMKGDPYLYKELMDAKHKSCCTKGLLECGGDGSRSLPLTTSEYPEPGTYSLTSFTSNLLRPEKKYTGMFRRLVVDQRKMDQCYSARMQNDLVRSKIGPGYYDPKYLYDKDKSFNHQAPPFLSSASRNSHSIFTSRQVIVFLLN</sequence>
<accession>A0A183NJA8</accession>
<organism evidence="2 3">
    <name type="scientific">Schistosoma mattheei</name>
    <dbReference type="NCBI Taxonomy" id="31246"/>
    <lineage>
        <taxon>Eukaryota</taxon>
        <taxon>Metazoa</taxon>
        <taxon>Spiralia</taxon>
        <taxon>Lophotrochozoa</taxon>
        <taxon>Platyhelminthes</taxon>
        <taxon>Trematoda</taxon>
        <taxon>Digenea</taxon>
        <taxon>Strigeidida</taxon>
        <taxon>Schistosomatoidea</taxon>
        <taxon>Schistosomatidae</taxon>
        <taxon>Schistosoma</taxon>
    </lineage>
</organism>
<reference evidence="2 3" key="1">
    <citation type="submission" date="2018-11" db="EMBL/GenBank/DDBJ databases">
        <authorList>
            <consortium name="Pathogen Informatics"/>
        </authorList>
    </citation>
    <scope>NUCLEOTIDE SEQUENCE [LARGE SCALE GENOMIC DNA]</scope>
    <source>
        <strain>Denwood</strain>
        <strain evidence="3">Zambia</strain>
    </source>
</reference>
<dbReference type="AlphaFoldDB" id="A0A183NJA8"/>
<dbReference type="Pfam" id="PF07004">
    <property type="entry name" value="SHIPPO-rpt"/>
    <property type="match status" value="1"/>
</dbReference>
<evidence type="ECO:0000313" key="3">
    <source>
        <dbReference type="Proteomes" id="UP000269396"/>
    </source>
</evidence>
<protein>
    <submittedName>
        <fullName evidence="2">Uncharacterized protein</fullName>
    </submittedName>
</protein>
<dbReference type="PANTHER" id="PTHR34914">
    <property type="entry name" value="LYMPHOCYTE EXPANSION MOLECULE"/>
    <property type="match status" value="1"/>
</dbReference>
<name>A0A183NJA8_9TREM</name>
<gene>
    <name evidence="2" type="ORF">SMTD_LOCUS2194</name>
</gene>
<dbReference type="PANTHER" id="PTHR34914:SF1">
    <property type="entry name" value="LYMPHOCYTE EXPANSION MOLECULE"/>
    <property type="match status" value="1"/>
</dbReference>